<keyword evidence="3" id="KW-1185">Reference proteome</keyword>
<proteinExistence type="predicted"/>
<accession>A0ABD0W5Y3</accession>
<gene>
    <name evidence="2" type="ORF">UPYG_G00327990</name>
</gene>
<dbReference type="PANTHER" id="PTHR28457">
    <property type="entry name" value="COILED-COIL DOMAIN-CONTAINING PROTEIN 189"/>
    <property type="match status" value="1"/>
</dbReference>
<dbReference type="Proteomes" id="UP001557470">
    <property type="component" value="Unassembled WGS sequence"/>
</dbReference>
<dbReference type="PANTHER" id="PTHR28457:SF3">
    <property type="entry name" value="CILIARY-ASSOCIATED CALCIUM-BINDING COILED-COIL PROTEIN 1"/>
    <property type="match status" value="1"/>
</dbReference>
<evidence type="ECO:0008006" key="4">
    <source>
        <dbReference type="Google" id="ProtNLM"/>
    </source>
</evidence>
<organism evidence="2 3">
    <name type="scientific">Umbra pygmaea</name>
    <name type="common">Eastern mudminnow</name>
    <dbReference type="NCBI Taxonomy" id="75934"/>
    <lineage>
        <taxon>Eukaryota</taxon>
        <taxon>Metazoa</taxon>
        <taxon>Chordata</taxon>
        <taxon>Craniata</taxon>
        <taxon>Vertebrata</taxon>
        <taxon>Euteleostomi</taxon>
        <taxon>Actinopterygii</taxon>
        <taxon>Neopterygii</taxon>
        <taxon>Teleostei</taxon>
        <taxon>Protacanthopterygii</taxon>
        <taxon>Esociformes</taxon>
        <taxon>Umbridae</taxon>
        <taxon>Umbra</taxon>
    </lineage>
</organism>
<dbReference type="AlphaFoldDB" id="A0ABD0W5Y3"/>
<dbReference type="Pfam" id="PF14769">
    <property type="entry name" value="CLAMP"/>
    <property type="match status" value="1"/>
</dbReference>
<dbReference type="EMBL" id="JAGEUA010000010">
    <property type="protein sequence ID" value="KAL0964718.1"/>
    <property type="molecule type" value="Genomic_DNA"/>
</dbReference>
<evidence type="ECO:0000313" key="2">
    <source>
        <dbReference type="EMBL" id="KAL0964718.1"/>
    </source>
</evidence>
<comment type="caution">
    <text evidence="2">The sequence shown here is derived from an EMBL/GenBank/DDBJ whole genome shotgun (WGS) entry which is preliminary data.</text>
</comment>
<evidence type="ECO:0000313" key="3">
    <source>
        <dbReference type="Proteomes" id="UP001557470"/>
    </source>
</evidence>
<dbReference type="InterPro" id="IPR032727">
    <property type="entry name" value="CLAMP"/>
</dbReference>
<name>A0ABD0W5Y3_UMBPY</name>
<feature type="region of interest" description="Disordered" evidence="1">
    <location>
        <begin position="212"/>
        <end position="246"/>
    </location>
</feature>
<feature type="compositionally biased region" description="Basic and acidic residues" evidence="1">
    <location>
        <begin position="230"/>
        <end position="244"/>
    </location>
</feature>
<sequence>MSGKVKKGKLEEKNATDRKDVALKEQDEGSLCWKIISYDQINTLLDLTVEQVQLQFEEILGFRKTQTSVKEAALLDYFVSGFWWAKEMKYTCQQVSFIMALLELLLDNISEKLMPLEDNLNVFATLISGARRSPSLEVEPLFDVDQAKSITDYITCSLFQNYQLYRFLFTQPREEVLLVKEVTIEVIRSADLIPPLEEGIPTDIYLRYTPSSAVEEGQRSSQEEVPAEGETGRREEQVKEHVESEGNNIQDVKLVIGDLTKEMLGNFQAEFKEN</sequence>
<evidence type="ECO:0000256" key="1">
    <source>
        <dbReference type="SAM" id="MobiDB-lite"/>
    </source>
</evidence>
<reference evidence="2 3" key="1">
    <citation type="submission" date="2024-06" db="EMBL/GenBank/DDBJ databases">
        <authorList>
            <person name="Pan Q."/>
            <person name="Wen M."/>
            <person name="Jouanno E."/>
            <person name="Zahm M."/>
            <person name="Klopp C."/>
            <person name="Cabau C."/>
            <person name="Louis A."/>
            <person name="Berthelot C."/>
            <person name="Parey E."/>
            <person name="Roest Crollius H."/>
            <person name="Montfort J."/>
            <person name="Robinson-Rechavi M."/>
            <person name="Bouchez O."/>
            <person name="Lampietro C."/>
            <person name="Lopez Roques C."/>
            <person name="Donnadieu C."/>
            <person name="Postlethwait J."/>
            <person name="Bobe J."/>
            <person name="Verreycken H."/>
            <person name="Guiguen Y."/>
        </authorList>
    </citation>
    <scope>NUCLEOTIDE SEQUENCE [LARGE SCALE GENOMIC DNA]</scope>
    <source>
        <strain evidence="2">Up_M1</strain>
        <tissue evidence="2">Testis</tissue>
    </source>
</reference>
<protein>
    <recommendedName>
        <fullName evidence="4">Ciliary-associated calcium-binding coiled-coil protein 1</fullName>
    </recommendedName>
</protein>